<gene>
    <name evidence="1" type="ORF">HKBW3S06_01632</name>
</gene>
<accession>A0A6V8NSP2</accession>
<comment type="caution">
    <text evidence="1">The sequence shown here is derived from an EMBL/GenBank/DDBJ whole genome shotgun (WGS) entry which is preliminary data.</text>
</comment>
<organism evidence="1 2">
    <name type="scientific">Candidatus Hakubella thermalkaliphila</name>
    <dbReference type="NCBI Taxonomy" id="2754717"/>
    <lineage>
        <taxon>Bacteria</taxon>
        <taxon>Bacillati</taxon>
        <taxon>Actinomycetota</taxon>
        <taxon>Actinomycetota incertae sedis</taxon>
        <taxon>Candidatus Hakubellales</taxon>
        <taxon>Candidatus Hakubellaceae</taxon>
        <taxon>Candidatus Hakubella</taxon>
    </lineage>
</organism>
<proteinExistence type="predicted"/>
<dbReference type="AlphaFoldDB" id="A0A6V8NSP2"/>
<evidence type="ECO:0000313" key="2">
    <source>
        <dbReference type="Proteomes" id="UP000580051"/>
    </source>
</evidence>
<protein>
    <submittedName>
        <fullName evidence="1">Uncharacterized protein</fullName>
    </submittedName>
</protein>
<reference evidence="1 2" key="1">
    <citation type="journal article" date="2020" name="Front. Microbiol.">
        <title>Single-cell genomics of novel Actinobacteria with the Wood-Ljungdahl pathway discovered in a serpentinizing system.</title>
        <authorList>
            <person name="Merino N."/>
            <person name="Kawai M."/>
            <person name="Boyd E.S."/>
            <person name="Colman D.R."/>
            <person name="McGlynn S.E."/>
            <person name="Nealson K.H."/>
            <person name="Kurokawa K."/>
            <person name="Hongoh Y."/>
        </authorList>
    </citation>
    <scope>NUCLEOTIDE SEQUENCE [LARGE SCALE GENOMIC DNA]</scope>
    <source>
        <strain evidence="1 2">S06</strain>
    </source>
</reference>
<feature type="non-terminal residue" evidence="1">
    <location>
        <position position="44"/>
    </location>
</feature>
<name>A0A6V8NSP2_9ACTN</name>
<sequence length="44" mass="5020">MFTNFIKGQKKNLSRLDVTPENAGATSEDAIIFDSVSKIYRIYH</sequence>
<dbReference type="EMBL" id="BLRV01000396">
    <property type="protein sequence ID" value="GFP22404.1"/>
    <property type="molecule type" value="Genomic_DNA"/>
</dbReference>
<dbReference type="Proteomes" id="UP000580051">
    <property type="component" value="Unassembled WGS sequence"/>
</dbReference>
<evidence type="ECO:0000313" key="1">
    <source>
        <dbReference type="EMBL" id="GFP22404.1"/>
    </source>
</evidence>